<feature type="transmembrane region" description="Helical" evidence="1">
    <location>
        <begin position="280"/>
        <end position="306"/>
    </location>
</feature>
<dbReference type="KEGG" id="aft:BBF96_09200"/>
<feature type="transmembrane region" description="Helical" evidence="1">
    <location>
        <begin position="105"/>
        <end position="126"/>
    </location>
</feature>
<feature type="transmembrane region" description="Helical" evidence="1">
    <location>
        <begin position="138"/>
        <end position="159"/>
    </location>
</feature>
<keyword evidence="1" id="KW-0812">Transmembrane</keyword>
<accession>A0A3Q9HSL3</accession>
<proteinExistence type="predicted"/>
<evidence type="ECO:0000313" key="4">
    <source>
        <dbReference type="Proteomes" id="UP000267250"/>
    </source>
</evidence>
<evidence type="ECO:0000256" key="1">
    <source>
        <dbReference type="SAM" id="Phobius"/>
    </source>
</evidence>
<dbReference type="Proteomes" id="UP000267250">
    <property type="component" value="Chromosome"/>
</dbReference>
<dbReference type="NCBIfam" id="TIGR02829">
    <property type="entry name" value="spore_III_AE"/>
    <property type="match status" value="1"/>
</dbReference>
<keyword evidence="2" id="KW-0732">Signal</keyword>
<dbReference type="AlphaFoldDB" id="A0A3Q9HSL3"/>
<feature type="signal peptide" evidence="2">
    <location>
        <begin position="1"/>
        <end position="23"/>
    </location>
</feature>
<dbReference type="EMBL" id="CP016379">
    <property type="protein sequence ID" value="AZR73547.1"/>
    <property type="molecule type" value="Genomic_DNA"/>
</dbReference>
<feature type="transmembrane region" description="Helical" evidence="1">
    <location>
        <begin position="199"/>
        <end position="224"/>
    </location>
</feature>
<dbReference type="Pfam" id="PF09546">
    <property type="entry name" value="Spore_III_AE"/>
    <property type="match status" value="1"/>
</dbReference>
<feature type="transmembrane region" description="Helical" evidence="1">
    <location>
        <begin position="312"/>
        <end position="336"/>
    </location>
</feature>
<evidence type="ECO:0000313" key="3">
    <source>
        <dbReference type="EMBL" id="AZR73547.1"/>
    </source>
</evidence>
<organism evidence="3 4">
    <name type="scientific">Anoxybacter fermentans</name>
    <dbReference type="NCBI Taxonomy" id="1323375"/>
    <lineage>
        <taxon>Bacteria</taxon>
        <taxon>Bacillati</taxon>
        <taxon>Bacillota</taxon>
        <taxon>Clostridia</taxon>
        <taxon>Halanaerobiales</taxon>
        <taxon>Anoxybacter</taxon>
    </lineage>
</organism>
<feature type="transmembrane region" description="Helical" evidence="1">
    <location>
        <begin position="244"/>
        <end position="268"/>
    </location>
</feature>
<name>A0A3Q9HSL3_9FIRM</name>
<evidence type="ECO:0000256" key="2">
    <source>
        <dbReference type="SAM" id="SignalP"/>
    </source>
</evidence>
<gene>
    <name evidence="3" type="ORF">BBF96_09200</name>
</gene>
<keyword evidence="1" id="KW-0472">Membrane</keyword>
<feature type="chain" id="PRO_5039400304" evidence="2">
    <location>
        <begin position="24"/>
        <end position="394"/>
    </location>
</feature>
<feature type="transmembrane region" description="Helical" evidence="1">
    <location>
        <begin position="364"/>
        <end position="387"/>
    </location>
</feature>
<dbReference type="InterPro" id="IPR014194">
    <property type="entry name" value="Spore_III_AE"/>
</dbReference>
<reference evidence="3 4" key="1">
    <citation type="submission" date="2016-07" db="EMBL/GenBank/DDBJ databases">
        <title>Genome and transcriptome analysis of iron-reducing fermentative bacteria Anoxybacter fermentans.</title>
        <authorList>
            <person name="Zeng X."/>
            <person name="Shao Z."/>
        </authorList>
    </citation>
    <scope>NUCLEOTIDE SEQUENCE [LARGE SCALE GENOMIC DNA]</scope>
    <source>
        <strain evidence="3 4">DY22613</strain>
    </source>
</reference>
<protein>
    <submittedName>
        <fullName evidence="3">Stage III sporulation protein AE</fullName>
    </submittedName>
</protein>
<keyword evidence="1" id="KW-1133">Transmembrane helix</keyword>
<dbReference type="RefSeq" id="WP_164730986.1">
    <property type="nucleotide sequence ID" value="NZ_CP016379.1"/>
</dbReference>
<sequence>MIKGRVIRIVILFLLCFFSQTVAALEEAGPDVDTILEEQLKDLSLENIQKVVNRLNKEMDQVLPTLNFTEMVKKFIHGGLKFDWRKFIRGIWNTLFREVLANIKLLSQLLVLAVIAALLNVFQEAFNNPGVAKLSNGFVYLLLVVIALNSFSMAAGIGSRTIKDMVDFMHALLPTLFTLLISIGAVGSATIFQPMIFLVVSLIATVIKMVVFPLISLAVVLSVVSSFTGEFRLSRLGGFIKEMGITILGLSLVIFFGVILIQGVAVSVADGISLRTAKYLTGAFVPFIGGMFADALELVVGCSLLIQNAIGLIGMLIIFITVVFPIVKILALVVIYKLISAIIQPIGEDIIVDSINNLGNTLMLVFLSVTTVAIMFFIVITIMVGIANMTVMLR</sequence>
<feature type="transmembrane region" description="Helical" evidence="1">
    <location>
        <begin position="171"/>
        <end position="192"/>
    </location>
</feature>
<keyword evidence="4" id="KW-1185">Reference proteome</keyword>